<dbReference type="GO" id="GO:0006260">
    <property type="term" value="P:DNA replication"/>
    <property type="evidence" value="ECO:0007669"/>
    <property type="project" value="InterPro"/>
</dbReference>
<protein>
    <submittedName>
        <fullName evidence="2">DNA polymerase III alpha subunit</fullName>
        <ecNumber evidence="2">2.7.7.7</ecNumber>
    </submittedName>
</protein>
<feature type="domain" description="Polymerase/histidinol phosphatase N-terminal" evidence="1">
    <location>
        <begin position="107"/>
        <end position="174"/>
    </location>
</feature>
<keyword evidence="2" id="KW-0548">Nucleotidyltransferase</keyword>
<dbReference type="InterPro" id="IPR003141">
    <property type="entry name" value="Pol/His_phosphatase_N"/>
</dbReference>
<dbReference type="InterPro" id="IPR011708">
    <property type="entry name" value="DNA_pol3_alpha_NTPase_dom"/>
</dbReference>
<keyword evidence="3" id="KW-1185">Reference proteome</keyword>
<accession>A0A060R8K2</accession>
<evidence type="ECO:0000259" key="1">
    <source>
        <dbReference type="SMART" id="SM00481"/>
    </source>
</evidence>
<dbReference type="HOGENOM" id="CLU_465937_0_0_10"/>
<dbReference type="KEGG" id="rbc:BN938_1745"/>
<dbReference type="PATRIC" id="fig|1433126.3.peg.1721"/>
<dbReference type="Proteomes" id="UP000027616">
    <property type="component" value="Chromosome I"/>
</dbReference>
<dbReference type="STRING" id="1433126.BN938_1745"/>
<dbReference type="EMBL" id="HG934468">
    <property type="protein sequence ID" value="CDN31825.1"/>
    <property type="molecule type" value="Genomic_DNA"/>
</dbReference>
<name>A0A060R8K2_9BACT</name>
<gene>
    <name evidence="2" type="ORF">BN938_1745</name>
</gene>
<evidence type="ECO:0000313" key="2">
    <source>
        <dbReference type="EMBL" id="CDN31825.1"/>
    </source>
</evidence>
<keyword evidence="2" id="KW-0808">Transferase</keyword>
<dbReference type="EC" id="2.7.7.7" evidence="2"/>
<proteinExistence type="predicted"/>
<dbReference type="eggNOG" id="COG0587">
    <property type="taxonomic scope" value="Bacteria"/>
</dbReference>
<dbReference type="OrthoDB" id="1006958at2"/>
<reference evidence="2 3" key="1">
    <citation type="journal article" date="2015" name="Genome Announc.">
        <title>Complete Genome Sequence of the Novel Leech Symbiont Mucinivorans hirudinis M3T.</title>
        <authorList>
            <person name="Nelson M.C."/>
            <person name="Bomar L."/>
            <person name="Graf J."/>
        </authorList>
    </citation>
    <scope>NUCLEOTIDE SEQUENCE [LARGE SCALE GENOMIC DNA]</scope>
    <source>
        <strain evidence="3">M3</strain>
    </source>
</reference>
<dbReference type="InterPro" id="IPR004013">
    <property type="entry name" value="PHP_dom"/>
</dbReference>
<dbReference type="GO" id="GO:0003887">
    <property type="term" value="F:DNA-directed DNA polymerase activity"/>
    <property type="evidence" value="ECO:0007669"/>
    <property type="project" value="UniProtKB-EC"/>
</dbReference>
<organism evidence="2 3">
    <name type="scientific">Mucinivorans hirudinis</name>
    <dbReference type="NCBI Taxonomy" id="1433126"/>
    <lineage>
        <taxon>Bacteria</taxon>
        <taxon>Pseudomonadati</taxon>
        <taxon>Bacteroidota</taxon>
        <taxon>Bacteroidia</taxon>
        <taxon>Bacteroidales</taxon>
        <taxon>Rikenellaceae</taxon>
        <taxon>Mucinivorans</taxon>
    </lineage>
</organism>
<dbReference type="SMART" id="SM00481">
    <property type="entry name" value="POLIIIAc"/>
    <property type="match status" value="1"/>
</dbReference>
<dbReference type="PANTHER" id="PTHR32294">
    <property type="entry name" value="DNA POLYMERASE III SUBUNIT ALPHA"/>
    <property type="match status" value="1"/>
</dbReference>
<dbReference type="GO" id="GO:0008408">
    <property type="term" value="F:3'-5' exonuclease activity"/>
    <property type="evidence" value="ECO:0007669"/>
    <property type="project" value="InterPro"/>
</dbReference>
<dbReference type="Gene3D" id="3.20.20.140">
    <property type="entry name" value="Metal-dependent hydrolases"/>
    <property type="match status" value="1"/>
</dbReference>
<dbReference type="Pfam" id="PF07733">
    <property type="entry name" value="DNA_pol3_alpha"/>
    <property type="match status" value="1"/>
</dbReference>
<evidence type="ECO:0000313" key="3">
    <source>
        <dbReference type="Proteomes" id="UP000027616"/>
    </source>
</evidence>
<dbReference type="Pfam" id="PF02811">
    <property type="entry name" value="PHP"/>
    <property type="match status" value="1"/>
</dbReference>
<dbReference type="InterPro" id="IPR004805">
    <property type="entry name" value="DnaE2/DnaE/PolC"/>
</dbReference>
<dbReference type="AlphaFoldDB" id="A0A060R8K2"/>
<sequence length="578" mass="66851">MNELIPWLEANKISYSQLDDEVIEIEEFGKLFLADLTRVTSIFKSDAEQLKFNLMESPEVLMEEGIFYVVFPFGNNWYYYDLREEFRFNILKYVGKRKPTQLQTPFVNLGVHTPYELLSGSGDLSLWVRKAKYLGHSAIGICDYNTMAATLNLQKECKAAGIKHVFGYSLTVEHLDEKVEMKVYAINQIGLQNLLRIQKAVMVDSENQTISVETLNQYGEGNILVFGKLSGGWLKANRRLISGFKQRFERCYFQVDLSEYKADRIDVEVLNSAATFFENFGNPLTLSFEIDPILIVDCYYLDRDDAKNKILLGKVATGAAHRQSDEQYFKDVDEHFAVLKPLFNDKWNVEKLFEKMCQPTVEIAEKAMAMYETDRNFMPRYDMTPEEQQKYDDRHTMFLSLLEEGFARLVPADKSEQYRKRLEHEVYILESTDNVDYMLVQYDTVNWARANGILVGCGRGSAGGCLVMYLLGLTLIDPIKFDLLFERFLLPERAGLYPTQTTKFVNEMKTNAYVEMTLDNGKVLKLDKDAQLLVIRDGTEQVVYADQLIDGDDVVFDHRDYLWMINYFGNGKTNNHRQ</sequence>